<evidence type="ECO:0000313" key="3">
    <source>
        <dbReference type="Proteomes" id="UP000886520"/>
    </source>
</evidence>
<dbReference type="GO" id="GO:0005743">
    <property type="term" value="C:mitochondrial inner membrane"/>
    <property type="evidence" value="ECO:0007669"/>
    <property type="project" value="InterPro"/>
</dbReference>
<protein>
    <recommendedName>
        <fullName evidence="4">ATP synthase subunit epsilon, mitochondrial</fullName>
    </recommendedName>
</protein>
<dbReference type="EMBL" id="JABFUD020000019">
    <property type="protein sequence ID" value="KAI5065035.1"/>
    <property type="molecule type" value="Genomic_DNA"/>
</dbReference>
<proteinExistence type="inferred from homology"/>
<dbReference type="GO" id="GO:0042776">
    <property type="term" value="P:proton motive force-driven mitochondrial ATP synthesis"/>
    <property type="evidence" value="ECO:0007669"/>
    <property type="project" value="TreeGrafter"/>
</dbReference>
<dbReference type="Gene3D" id="1.10.1620.20">
    <property type="entry name" value="ATP synthase, F1 complex, epsilon subunit superfamily, mitochondrial"/>
    <property type="match status" value="1"/>
</dbReference>
<dbReference type="PANTHER" id="PTHR12448:SF0">
    <property type="entry name" value="ATP SYNTHASE SUBUNIT EPSILON, MITOCHONDRIAL"/>
    <property type="match status" value="1"/>
</dbReference>
<accession>A0A9D4Z8R7</accession>
<dbReference type="CDD" id="cd12153">
    <property type="entry name" value="F1-ATPase_epsilon"/>
    <property type="match status" value="1"/>
</dbReference>
<dbReference type="AlphaFoldDB" id="A0A9D4Z8R7"/>
<dbReference type="InterPro" id="IPR006721">
    <property type="entry name" value="ATP_synth_F1_esu_mt"/>
</dbReference>
<evidence type="ECO:0008006" key="4">
    <source>
        <dbReference type="Google" id="ProtNLM"/>
    </source>
</evidence>
<evidence type="ECO:0000313" key="2">
    <source>
        <dbReference type="EMBL" id="KAI5065035.1"/>
    </source>
</evidence>
<organism evidence="2 3">
    <name type="scientific">Adiantum capillus-veneris</name>
    <name type="common">Maidenhair fern</name>
    <dbReference type="NCBI Taxonomy" id="13818"/>
    <lineage>
        <taxon>Eukaryota</taxon>
        <taxon>Viridiplantae</taxon>
        <taxon>Streptophyta</taxon>
        <taxon>Embryophyta</taxon>
        <taxon>Tracheophyta</taxon>
        <taxon>Polypodiopsida</taxon>
        <taxon>Polypodiidae</taxon>
        <taxon>Polypodiales</taxon>
        <taxon>Pteridineae</taxon>
        <taxon>Pteridaceae</taxon>
        <taxon>Vittarioideae</taxon>
        <taxon>Adiantum</taxon>
    </lineage>
</organism>
<dbReference type="Pfam" id="PF04627">
    <property type="entry name" value="ATP-synt_Eps"/>
    <property type="match status" value="1"/>
</dbReference>
<reference evidence="2" key="1">
    <citation type="submission" date="2021-01" db="EMBL/GenBank/DDBJ databases">
        <title>Adiantum capillus-veneris genome.</title>
        <authorList>
            <person name="Fang Y."/>
            <person name="Liao Q."/>
        </authorList>
    </citation>
    <scope>NUCLEOTIDE SEQUENCE</scope>
    <source>
        <strain evidence="2">H3</strain>
        <tissue evidence="2">Leaf</tissue>
    </source>
</reference>
<dbReference type="Proteomes" id="UP000886520">
    <property type="component" value="Chromosome 19"/>
</dbReference>
<dbReference type="PANTHER" id="PTHR12448">
    <property type="entry name" value="ATP SYNTHASE EPSILON CHAIN, MITOCHONDRIAL"/>
    <property type="match status" value="1"/>
</dbReference>
<comment type="caution">
    <text evidence="2">The sequence shown here is derived from an EMBL/GenBank/DDBJ whole genome shotgun (WGS) entry which is preliminary data.</text>
</comment>
<comment type="similarity">
    <text evidence="1">Belongs to the eukaryotic ATPase epsilon family.</text>
</comment>
<dbReference type="InterPro" id="IPR036742">
    <property type="entry name" value="ATP_synth_F1_esu_sf_mt"/>
</dbReference>
<dbReference type="GO" id="GO:0046933">
    <property type="term" value="F:proton-transporting ATP synthase activity, rotational mechanism"/>
    <property type="evidence" value="ECO:0007669"/>
    <property type="project" value="InterPro"/>
</dbReference>
<gene>
    <name evidence="2" type="ORF">GOP47_0019730</name>
</gene>
<dbReference type="SUPFAM" id="SSF48690">
    <property type="entry name" value="Epsilon subunit of mitochondrial F1F0-ATP synthase"/>
    <property type="match status" value="1"/>
</dbReference>
<evidence type="ECO:0000256" key="1">
    <source>
        <dbReference type="ARBA" id="ARBA00009502"/>
    </source>
</evidence>
<dbReference type="OrthoDB" id="269124at2759"/>
<name>A0A9D4Z8R7_ADICA</name>
<keyword evidence="3" id="KW-1185">Reference proteome</keyword>
<dbReference type="GO" id="GO:0045259">
    <property type="term" value="C:proton-transporting ATP synthase complex"/>
    <property type="evidence" value="ECO:0007669"/>
    <property type="project" value="InterPro"/>
</dbReference>
<sequence length="123" mass="13493">MSAAVANQASGPFWRAAGMTYVAYVNTCSSLVRKCLKEPHKSEAATREQVFYKVSMWEEGIPQKSVALLAFCPSPSSYHIPPPPGTRRWGCSIPKLAFLSLVYRQFLFGITGLSLGREAAAHL</sequence>